<protein>
    <submittedName>
        <fullName evidence="1">Pentatricopeptide repeat-containing protein</fullName>
    </submittedName>
</protein>
<accession>A0ACC0HBY0</accession>
<dbReference type="Proteomes" id="UP001060215">
    <property type="component" value="Chromosome 5"/>
</dbReference>
<organism evidence="1 2">
    <name type="scientific">Camellia lanceoleosa</name>
    <dbReference type="NCBI Taxonomy" id="1840588"/>
    <lineage>
        <taxon>Eukaryota</taxon>
        <taxon>Viridiplantae</taxon>
        <taxon>Streptophyta</taxon>
        <taxon>Embryophyta</taxon>
        <taxon>Tracheophyta</taxon>
        <taxon>Spermatophyta</taxon>
        <taxon>Magnoliopsida</taxon>
        <taxon>eudicotyledons</taxon>
        <taxon>Gunneridae</taxon>
        <taxon>Pentapetalae</taxon>
        <taxon>asterids</taxon>
        <taxon>Ericales</taxon>
        <taxon>Theaceae</taxon>
        <taxon>Camellia</taxon>
    </lineage>
</organism>
<dbReference type="EMBL" id="CM045762">
    <property type="protein sequence ID" value="KAI8011103.1"/>
    <property type="molecule type" value="Genomic_DNA"/>
</dbReference>
<sequence length="115" mass="13102">MTSSALPRPLSKTSITHHLNLSSSSSSNHSLLPNSTSQIHQWCLSDHSNHQISLNPPTQPKTIRYRLNQLCQNNQRHLAHQLFDSIPHSKTILWNIVMTRFVCNGMPNEAMFSNF</sequence>
<evidence type="ECO:0000313" key="1">
    <source>
        <dbReference type="EMBL" id="KAI8011103.1"/>
    </source>
</evidence>
<reference evidence="1 2" key="1">
    <citation type="journal article" date="2022" name="Plant J.">
        <title>Chromosome-level genome of Camellia lanceoleosa provides a valuable resource for understanding genome evolution and self-incompatibility.</title>
        <authorList>
            <person name="Gong W."/>
            <person name="Xiao S."/>
            <person name="Wang L."/>
            <person name="Liao Z."/>
            <person name="Chang Y."/>
            <person name="Mo W."/>
            <person name="Hu G."/>
            <person name="Li W."/>
            <person name="Zhao G."/>
            <person name="Zhu H."/>
            <person name="Hu X."/>
            <person name="Ji K."/>
            <person name="Xiang X."/>
            <person name="Song Q."/>
            <person name="Yuan D."/>
            <person name="Jin S."/>
            <person name="Zhang L."/>
        </authorList>
    </citation>
    <scope>NUCLEOTIDE SEQUENCE [LARGE SCALE GENOMIC DNA]</scope>
    <source>
        <strain evidence="1">SQ_2022a</strain>
    </source>
</reference>
<keyword evidence="2" id="KW-1185">Reference proteome</keyword>
<proteinExistence type="predicted"/>
<gene>
    <name evidence="1" type="ORF">LOK49_LG06G01281</name>
</gene>
<name>A0ACC0HBY0_9ERIC</name>
<evidence type="ECO:0000313" key="2">
    <source>
        <dbReference type="Proteomes" id="UP001060215"/>
    </source>
</evidence>
<comment type="caution">
    <text evidence="1">The sequence shown here is derived from an EMBL/GenBank/DDBJ whole genome shotgun (WGS) entry which is preliminary data.</text>
</comment>